<dbReference type="EMBL" id="AODD01000002">
    <property type="protein sequence ID" value="EUJ24718.1"/>
    <property type="molecule type" value="Genomic_DNA"/>
</dbReference>
<dbReference type="Gene3D" id="1.10.260.40">
    <property type="entry name" value="lambda repressor-like DNA-binding domains"/>
    <property type="match status" value="1"/>
</dbReference>
<keyword evidence="3" id="KW-1185">Reference proteome</keyword>
<proteinExistence type="predicted"/>
<dbReference type="InterPro" id="IPR011990">
    <property type="entry name" value="TPR-like_helical_dom_sf"/>
</dbReference>
<feature type="domain" description="HTH cro/C1-type" evidence="1">
    <location>
        <begin position="8"/>
        <end position="59"/>
    </location>
</feature>
<dbReference type="Gene3D" id="1.25.40.10">
    <property type="entry name" value="Tetratricopeptide repeat domain"/>
    <property type="match status" value="1"/>
</dbReference>
<dbReference type="OrthoDB" id="2361682at2"/>
<evidence type="ECO:0000313" key="2">
    <source>
        <dbReference type="EMBL" id="EUJ24718.1"/>
    </source>
</evidence>
<name>W7BWN0_9LIST</name>
<protein>
    <submittedName>
        <fullName evidence="2">Transcriptional activator</fullName>
    </submittedName>
</protein>
<accession>W7BWN0</accession>
<evidence type="ECO:0000259" key="1">
    <source>
        <dbReference type="PROSITE" id="PS50943"/>
    </source>
</evidence>
<dbReference type="SUPFAM" id="SSF47413">
    <property type="entry name" value="lambda repressor-like DNA-binding domains"/>
    <property type="match status" value="1"/>
</dbReference>
<dbReference type="PANTHER" id="PTHR37038">
    <property type="entry name" value="TRANSCRIPTIONAL REGULATOR-RELATED"/>
    <property type="match status" value="1"/>
</dbReference>
<dbReference type="InterPro" id="IPR001387">
    <property type="entry name" value="Cro/C1-type_HTH"/>
</dbReference>
<comment type="caution">
    <text evidence="2">The sequence shown here is derived from an EMBL/GenBank/DDBJ whole genome shotgun (WGS) entry which is preliminary data.</text>
</comment>
<evidence type="ECO:0000313" key="3">
    <source>
        <dbReference type="Proteomes" id="UP000019253"/>
    </source>
</evidence>
<dbReference type="InterPro" id="IPR010982">
    <property type="entry name" value="Lambda_DNA-bd_dom_sf"/>
</dbReference>
<organism evidence="2 3">
    <name type="scientific">Listeria grandensis FSL F6-0971</name>
    <dbReference type="NCBI Taxonomy" id="1265819"/>
    <lineage>
        <taxon>Bacteria</taxon>
        <taxon>Bacillati</taxon>
        <taxon>Bacillota</taxon>
        <taxon>Bacilli</taxon>
        <taxon>Bacillales</taxon>
        <taxon>Listeriaceae</taxon>
        <taxon>Listeria</taxon>
    </lineage>
</organism>
<dbReference type="STRING" id="1265819.PGRAN_02445"/>
<dbReference type="SMART" id="SM00530">
    <property type="entry name" value="HTH_XRE"/>
    <property type="match status" value="1"/>
</dbReference>
<dbReference type="SUPFAM" id="SSF48452">
    <property type="entry name" value="TPR-like"/>
    <property type="match status" value="1"/>
</dbReference>
<dbReference type="Proteomes" id="UP000019253">
    <property type="component" value="Unassembled WGS sequence"/>
</dbReference>
<dbReference type="PROSITE" id="PS50943">
    <property type="entry name" value="HTH_CROC1"/>
    <property type="match status" value="1"/>
</dbReference>
<gene>
    <name evidence="2" type="ORF">PGRAN_02445</name>
</gene>
<reference evidence="2 3" key="1">
    <citation type="journal article" date="2014" name="Int. J. Syst. Evol. Microbiol.">
        <title>Listeria floridensis sp. nov., Listeria aquatica sp. nov., Listeria cornellensis sp. nov., Listeria riparia sp. nov. and Listeria grandensis sp. nov., from agricultural and natural environments.</title>
        <authorList>
            <person name="den Bakker H.C."/>
            <person name="Warchocki S."/>
            <person name="Wright E.M."/>
            <person name="Allred A.F."/>
            <person name="Ahlstrom C."/>
            <person name="Manuel C.S."/>
            <person name="Stasiewicz M.J."/>
            <person name="Burrell A."/>
            <person name="Roof S."/>
            <person name="Strawn L."/>
            <person name="Fortes E.D."/>
            <person name="Nightingale K.K."/>
            <person name="Kephart D."/>
            <person name="Wiedmann M."/>
        </authorList>
    </citation>
    <scope>NUCLEOTIDE SEQUENCE [LARGE SCALE GENOMIC DNA]</scope>
    <source>
        <strain evidence="3">FSL F6-971</strain>
    </source>
</reference>
<dbReference type="GO" id="GO:0003677">
    <property type="term" value="F:DNA binding"/>
    <property type="evidence" value="ECO:0007669"/>
    <property type="project" value="InterPro"/>
</dbReference>
<dbReference type="InterPro" id="IPR053163">
    <property type="entry name" value="HTH-type_regulator_Rgg"/>
</dbReference>
<dbReference type="AlphaFoldDB" id="W7BWN0"/>
<sequence length="289" mass="34291">MKTVGKTIRHIRKMKGMRQEDFKCITQAGIANLESSRSNITLNTLLNILEEFKMPLREFVYIQHDYKLSPTDDIFFSFTSTKNSIDRLQGDQLLEHMIAYLEENPNDFIAYCMYVIEDVYLKITQQNTYDVESPAARRIWDILNPRPDWTYQELFIMSKLFFIFPVDLGAEMVKRIEDRMVYYLDYSKDVNFDATFYTNVGKYYTHRNRLDLAKNYLNKAIPLCKKYDKPTIENDAYAHLAIIDYLEGNLDAEAEVLDCMEIYIKMRRPEHAADLENDWNTFFKEKVLI</sequence>
<dbReference type="PATRIC" id="fig|1265819.5.peg.487"/>
<dbReference type="RefSeq" id="WP_036064710.1">
    <property type="nucleotide sequence ID" value="NZ_AODD01000002.1"/>
</dbReference>
<dbReference type="CDD" id="cd00093">
    <property type="entry name" value="HTH_XRE"/>
    <property type="match status" value="1"/>
</dbReference>